<protein>
    <submittedName>
        <fullName evidence="3">Deaminase</fullName>
    </submittedName>
    <submittedName>
        <fullName evidence="2">Dihydrofolate reductase family protein</fullName>
    </submittedName>
</protein>
<dbReference type="Pfam" id="PF01872">
    <property type="entry name" value="RibD_C"/>
    <property type="match status" value="1"/>
</dbReference>
<evidence type="ECO:0000313" key="5">
    <source>
        <dbReference type="Proteomes" id="UP001585053"/>
    </source>
</evidence>
<dbReference type="InterPro" id="IPR024072">
    <property type="entry name" value="DHFR-like_dom_sf"/>
</dbReference>
<comment type="caution">
    <text evidence="3">The sequence shown here is derived from an EMBL/GenBank/DDBJ whole genome shotgun (WGS) entry which is preliminary data.</text>
</comment>
<dbReference type="Gene3D" id="3.40.430.10">
    <property type="entry name" value="Dihydrofolate Reductase, subunit A"/>
    <property type="match status" value="1"/>
</dbReference>
<evidence type="ECO:0000313" key="3">
    <source>
        <dbReference type="EMBL" id="MYR35445.1"/>
    </source>
</evidence>
<reference evidence="2 5" key="2">
    <citation type="submission" date="2024-01" db="EMBL/GenBank/DDBJ databases">
        <title>Genome mining of biosynthetic gene clusters to explore secondary metabolites of Streptomyces sp.</title>
        <authorList>
            <person name="Baig A."/>
            <person name="Ajitkumar Shintre N."/>
            <person name="Kumar H."/>
            <person name="Anbarasu A."/>
            <person name="Ramaiah S."/>
        </authorList>
    </citation>
    <scope>NUCLEOTIDE SEQUENCE [LARGE SCALE GENOMIC DNA]</scope>
    <source>
        <strain evidence="2 5">A01</strain>
    </source>
</reference>
<dbReference type="EMBL" id="WWHY01000001">
    <property type="protein sequence ID" value="MYR35445.1"/>
    <property type="molecule type" value="Genomic_DNA"/>
</dbReference>
<proteinExistence type="predicted"/>
<dbReference type="Proteomes" id="UP001585053">
    <property type="component" value="Unassembled WGS sequence"/>
</dbReference>
<dbReference type="Proteomes" id="UP000467124">
    <property type="component" value="Unassembled WGS sequence"/>
</dbReference>
<gene>
    <name evidence="3" type="ORF">GTW20_25075</name>
    <name evidence="2" type="ORF">VSQ78_03560</name>
</gene>
<dbReference type="RefSeq" id="WP_017534996.1">
    <property type="nucleotide sequence ID" value="NZ_BAZE01000002.1"/>
</dbReference>
<evidence type="ECO:0000259" key="1">
    <source>
        <dbReference type="Pfam" id="PF01872"/>
    </source>
</evidence>
<dbReference type="PANTHER" id="PTHR38011:SF11">
    <property type="entry name" value="2,5-DIAMINO-6-RIBOSYLAMINO-4(3H)-PYRIMIDINONE 5'-PHOSPHATE REDUCTASE"/>
    <property type="match status" value="1"/>
</dbReference>
<name>A0A7K2J089_9ACTN</name>
<dbReference type="GO" id="GO:0008703">
    <property type="term" value="F:5-amino-6-(5-phosphoribosylamino)uracil reductase activity"/>
    <property type="evidence" value="ECO:0007669"/>
    <property type="project" value="InterPro"/>
</dbReference>
<dbReference type="InterPro" id="IPR050765">
    <property type="entry name" value="Riboflavin_Biosynth_HTPR"/>
</dbReference>
<feature type="domain" description="Bacterial bifunctional deaminase-reductase C-terminal" evidence="1">
    <location>
        <begin position="4"/>
        <end position="177"/>
    </location>
</feature>
<dbReference type="SUPFAM" id="SSF53597">
    <property type="entry name" value="Dihydrofolate reductase-like"/>
    <property type="match status" value="1"/>
</dbReference>
<dbReference type="GeneID" id="91390111"/>
<reference evidence="3 4" key="1">
    <citation type="journal article" date="2019" name="Nat. Commun.">
        <title>The antimicrobial potential of Streptomyces from insect microbiomes.</title>
        <authorList>
            <person name="Chevrette M.G."/>
            <person name="Carlson C.M."/>
            <person name="Ortega H.E."/>
            <person name="Thomas C."/>
            <person name="Ananiev G.E."/>
            <person name="Barns K.J."/>
            <person name="Book A.J."/>
            <person name="Cagnazzo J."/>
            <person name="Carlos C."/>
            <person name="Flanigan W."/>
            <person name="Grubbs K.J."/>
            <person name="Horn H.A."/>
            <person name="Hoffmann F.M."/>
            <person name="Klassen J.L."/>
            <person name="Knack J.J."/>
            <person name="Lewin G.R."/>
            <person name="McDonald B.R."/>
            <person name="Muller L."/>
            <person name="Melo W.G.P."/>
            <person name="Pinto-Tomas A.A."/>
            <person name="Schmitz A."/>
            <person name="Wendt-Pienkowski E."/>
            <person name="Wildman S."/>
            <person name="Zhao M."/>
            <person name="Zhang F."/>
            <person name="Bugni T.S."/>
            <person name="Andes D.R."/>
            <person name="Pupo M.T."/>
            <person name="Currie C.R."/>
        </authorList>
    </citation>
    <scope>NUCLEOTIDE SEQUENCE [LARGE SCALE GENOMIC DNA]</scope>
    <source>
        <strain evidence="3 4">SID5840</strain>
    </source>
</reference>
<dbReference type="AlphaFoldDB" id="A0A7K2J089"/>
<dbReference type="PANTHER" id="PTHR38011">
    <property type="entry name" value="DIHYDROFOLATE REDUCTASE FAMILY PROTEIN (AFU_ORTHOLOGUE AFUA_8G06820)"/>
    <property type="match status" value="1"/>
</dbReference>
<dbReference type="InterPro" id="IPR002734">
    <property type="entry name" value="RibDG_C"/>
</dbReference>
<sequence length="185" mass="20605">MSRVIYSVASSLDGYINDPQGDFSWAVPDEEVIAALTEDAARASTFLYGRRMYETMAVWETDPTTADQSPESANWARMWKAADKIVFSRTLPKVWTERTRLERELTIEAIERAISEASGDLTIEGPTLAGEALRLGRVDVVEVLVCPAIVGAGTPIFPEGLRLDLSLDRARRFDNGMMQVTYDVR</sequence>
<dbReference type="GO" id="GO:0009231">
    <property type="term" value="P:riboflavin biosynthetic process"/>
    <property type="evidence" value="ECO:0007669"/>
    <property type="project" value="InterPro"/>
</dbReference>
<keyword evidence="5" id="KW-1185">Reference proteome</keyword>
<evidence type="ECO:0000313" key="4">
    <source>
        <dbReference type="Proteomes" id="UP000467124"/>
    </source>
</evidence>
<accession>A0A7K2J089</accession>
<dbReference type="EMBL" id="JAYMRS010000001">
    <property type="protein sequence ID" value="MFB8766766.1"/>
    <property type="molecule type" value="Genomic_DNA"/>
</dbReference>
<evidence type="ECO:0000313" key="2">
    <source>
        <dbReference type="EMBL" id="MFB8766766.1"/>
    </source>
</evidence>
<organism evidence="3 4">
    <name type="scientific">Nocardiopsis alba</name>
    <dbReference type="NCBI Taxonomy" id="53437"/>
    <lineage>
        <taxon>Bacteria</taxon>
        <taxon>Bacillati</taxon>
        <taxon>Actinomycetota</taxon>
        <taxon>Actinomycetes</taxon>
        <taxon>Streptosporangiales</taxon>
        <taxon>Nocardiopsidaceae</taxon>
        <taxon>Nocardiopsis</taxon>
    </lineage>
</organism>